<dbReference type="Gene3D" id="3.70.10.10">
    <property type="match status" value="1"/>
</dbReference>
<dbReference type="PANTHER" id="PTHR10870">
    <property type="entry name" value="CELL CYCLE CHECKPOINT PROTEIN RAD1"/>
    <property type="match status" value="1"/>
</dbReference>
<dbReference type="STRING" id="1353952.A0A165CK16"/>
<dbReference type="Pfam" id="PF02144">
    <property type="entry name" value="Rad1"/>
    <property type="match status" value="1"/>
</dbReference>
<keyword evidence="5" id="KW-0539">Nucleus</keyword>
<dbReference type="GO" id="GO:0030896">
    <property type="term" value="C:checkpoint clamp complex"/>
    <property type="evidence" value="ECO:0007669"/>
    <property type="project" value="TreeGrafter"/>
</dbReference>
<organism evidence="7 8">
    <name type="scientific">Calocera cornea HHB12733</name>
    <dbReference type="NCBI Taxonomy" id="1353952"/>
    <lineage>
        <taxon>Eukaryota</taxon>
        <taxon>Fungi</taxon>
        <taxon>Dikarya</taxon>
        <taxon>Basidiomycota</taxon>
        <taxon>Agaricomycotina</taxon>
        <taxon>Dacrymycetes</taxon>
        <taxon>Dacrymycetales</taxon>
        <taxon>Dacrymycetaceae</taxon>
        <taxon>Calocera</taxon>
    </lineage>
</organism>
<dbReference type="GO" id="GO:0006281">
    <property type="term" value="P:DNA repair"/>
    <property type="evidence" value="ECO:0007669"/>
    <property type="project" value="UniProtKB-KW"/>
</dbReference>
<keyword evidence="4" id="KW-0234">DNA repair</keyword>
<keyword evidence="3" id="KW-0227">DNA damage</keyword>
<feature type="region of interest" description="Disordered" evidence="6">
    <location>
        <begin position="85"/>
        <end position="108"/>
    </location>
</feature>
<evidence type="ECO:0000313" key="8">
    <source>
        <dbReference type="Proteomes" id="UP000076842"/>
    </source>
</evidence>
<dbReference type="PANTHER" id="PTHR10870:SF0">
    <property type="entry name" value="CELL CYCLE CHECKPOINT PROTEIN RAD1"/>
    <property type="match status" value="1"/>
</dbReference>
<reference evidence="7 8" key="1">
    <citation type="journal article" date="2016" name="Mol. Biol. Evol.">
        <title>Comparative Genomics of Early-Diverging Mushroom-Forming Fungi Provides Insights into the Origins of Lignocellulose Decay Capabilities.</title>
        <authorList>
            <person name="Nagy L.G."/>
            <person name="Riley R."/>
            <person name="Tritt A."/>
            <person name="Adam C."/>
            <person name="Daum C."/>
            <person name="Floudas D."/>
            <person name="Sun H."/>
            <person name="Yadav J.S."/>
            <person name="Pangilinan J."/>
            <person name="Larsson K.H."/>
            <person name="Matsuura K."/>
            <person name="Barry K."/>
            <person name="Labutti K."/>
            <person name="Kuo R."/>
            <person name="Ohm R.A."/>
            <person name="Bhattacharya S.S."/>
            <person name="Shirouzu T."/>
            <person name="Yoshinaga Y."/>
            <person name="Martin F.M."/>
            <person name="Grigoriev I.V."/>
            <person name="Hibbett D.S."/>
        </authorList>
    </citation>
    <scope>NUCLEOTIDE SEQUENCE [LARGE SCALE GENOMIC DNA]</scope>
    <source>
        <strain evidence="7 8">HHB12733</strain>
    </source>
</reference>
<gene>
    <name evidence="7" type="ORF">CALCODRAFT_161676</name>
</gene>
<dbReference type="Proteomes" id="UP000076842">
    <property type="component" value="Unassembled WGS sequence"/>
</dbReference>
<evidence type="ECO:0000256" key="3">
    <source>
        <dbReference type="ARBA" id="ARBA00022763"/>
    </source>
</evidence>
<dbReference type="GO" id="GO:0000077">
    <property type="term" value="P:DNA damage checkpoint signaling"/>
    <property type="evidence" value="ECO:0007669"/>
    <property type="project" value="InterPro"/>
</dbReference>
<keyword evidence="8" id="KW-1185">Reference proteome</keyword>
<evidence type="ECO:0000256" key="2">
    <source>
        <dbReference type="ARBA" id="ARBA00010991"/>
    </source>
</evidence>
<dbReference type="AlphaFoldDB" id="A0A165CK16"/>
<protein>
    <submittedName>
        <fullName evidence="7">Rad1-domain-containing protein</fullName>
    </submittedName>
</protein>
<evidence type="ECO:0000256" key="5">
    <source>
        <dbReference type="ARBA" id="ARBA00023242"/>
    </source>
</evidence>
<name>A0A165CK16_9BASI</name>
<sequence length="310" mass="34044">MSIATIAVSEAGLMVTVEYKQVLLASAYLYAQMFNEFTYNKPDPIDGESEADLSPVFEIKLSLLMSALDVFGGAGLGAIAVADNDKGSKGRGRRDDWDANGLDRGDTDDRKKATAMRLTWIGKGHPLSLHLADAPNVSTVCELITSDPEPTMDLPFDSDEVAAKIIMKSSWLRDALSEIDPKSDKLTIICTPPEAQGGRRNGQPKPTFRLKASGDLAATEMKYPDAKEVLEVADFGTEETVSFTYRFEHIAKCIPALRSSVKTSLRIDFEGVLSLQFMIPFRRHRPEKDAAATPSENYIEFRCAALLEDV</sequence>
<dbReference type="PRINTS" id="PR01245">
    <property type="entry name" value="RAD1REC1"/>
</dbReference>
<dbReference type="FunCoup" id="A0A165CK16">
    <property type="interactions" value="507"/>
</dbReference>
<evidence type="ECO:0000256" key="4">
    <source>
        <dbReference type="ARBA" id="ARBA00023204"/>
    </source>
</evidence>
<evidence type="ECO:0000256" key="1">
    <source>
        <dbReference type="ARBA" id="ARBA00004123"/>
    </source>
</evidence>
<dbReference type="EMBL" id="KV424135">
    <property type="protein sequence ID" value="KZT50937.1"/>
    <property type="molecule type" value="Genomic_DNA"/>
</dbReference>
<comment type="subcellular location">
    <subcellularLocation>
        <location evidence="1">Nucleus</location>
    </subcellularLocation>
</comment>
<evidence type="ECO:0000256" key="6">
    <source>
        <dbReference type="SAM" id="MobiDB-lite"/>
    </source>
</evidence>
<dbReference type="OrthoDB" id="337581at2759"/>
<accession>A0A165CK16</accession>
<comment type="similarity">
    <text evidence="2">Belongs to the rad1 family.</text>
</comment>
<dbReference type="InParanoid" id="A0A165CK16"/>
<proteinExistence type="inferred from homology"/>
<evidence type="ECO:0000313" key="7">
    <source>
        <dbReference type="EMBL" id="KZT50937.1"/>
    </source>
</evidence>
<dbReference type="InterPro" id="IPR003021">
    <property type="entry name" value="Rad1_Rec1_Rad17"/>
</dbReference>